<organism evidence="2 3">
    <name type="scientific">Candidatus Eisenbergiella merdipullorum</name>
    <dbReference type="NCBI Taxonomy" id="2838553"/>
    <lineage>
        <taxon>Bacteria</taxon>
        <taxon>Bacillati</taxon>
        <taxon>Bacillota</taxon>
        <taxon>Clostridia</taxon>
        <taxon>Lachnospirales</taxon>
        <taxon>Lachnospiraceae</taxon>
        <taxon>Eisenbergiella</taxon>
    </lineage>
</organism>
<proteinExistence type="predicted"/>
<feature type="region of interest" description="Disordered" evidence="1">
    <location>
        <begin position="74"/>
        <end position="98"/>
    </location>
</feature>
<comment type="caution">
    <text evidence="2">The sequence shown here is derived from an EMBL/GenBank/DDBJ whole genome shotgun (WGS) entry which is preliminary data.</text>
</comment>
<evidence type="ECO:0000313" key="2">
    <source>
        <dbReference type="EMBL" id="HJA93746.1"/>
    </source>
</evidence>
<dbReference type="Gene3D" id="2.10.260.10">
    <property type="match status" value="1"/>
</dbReference>
<evidence type="ECO:0000256" key="1">
    <source>
        <dbReference type="SAM" id="MobiDB-lite"/>
    </source>
</evidence>
<dbReference type="Proteomes" id="UP000886858">
    <property type="component" value="Unassembled WGS sequence"/>
</dbReference>
<reference evidence="2" key="2">
    <citation type="submission" date="2021-04" db="EMBL/GenBank/DDBJ databases">
        <authorList>
            <person name="Gilroy R."/>
        </authorList>
    </citation>
    <scope>NUCLEOTIDE SEQUENCE</scope>
    <source>
        <strain evidence="2">CHK179-7159</strain>
    </source>
</reference>
<keyword evidence="2" id="KW-0238">DNA-binding</keyword>
<dbReference type="NCBIfam" id="TIGR01439">
    <property type="entry name" value="lp_hng_hel_AbrB"/>
    <property type="match status" value="1"/>
</dbReference>
<gene>
    <name evidence="2" type="ORF">H9717_11645</name>
</gene>
<name>A0A9D2I6Q1_9FIRM</name>
<sequence>MSDILINDAKVMAKGQVTIPKNIRAALGVSTGDPALVNRTIYTLVKTSRNGSLHPAVKRISTCFMKKKHHLLRPFTPSPASVPTGSFPGGRSLAGQGE</sequence>
<protein>
    <submittedName>
        <fullName evidence="2">AbrB/MazE/SpoVT family DNA-binding domain-containing protein</fullName>
    </submittedName>
</protein>
<dbReference type="SUPFAM" id="SSF89447">
    <property type="entry name" value="AbrB/MazE/MraZ-like"/>
    <property type="match status" value="1"/>
</dbReference>
<dbReference type="GO" id="GO:0003677">
    <property type="term" value="F:DNA binding"/>
    <property type="evidence" value="ECO:0007669"/>
    <property type="project" value="UniProtKB-KW"/>
</dbReference>
<dbReference type="EMBL" id="DWYY01000124">
    <property type="protein sequence ID" value="HJA93746.1"/>
    <property type="molecule type" value="Genomic_DNA"/>
</dbReference>
<accession>A0A9D2I6Q1</accession>
<evidence type="ECO:0000313" key="3">
    <source>
        <dbReference type="Proteomes" id="UP000886858"/>
    </source>
</evidence>
<dbReference type="AlphaFoldDB" id="A0A9D2I6Q1"/>
<dbReference type="InterPro" id="IPR007159">
    <property type="entry name" value="SpoVT-AbrB_dom"/>
</dbReference>
<dbReference type="InterPro" id="IPR037914">
    <property type="entry name" value="SpoVT-AbrB_sf"/>
</dbReference>
<reference evidence="2" key="1">
    <citation type="journal article" date="2021" name="PeerJ">
        <title>Extensive microbial diversity within the chicken gut microbiome revealed by metagenomics and culture.</title>
        <authorList>
            <person name="Gilroy R."/>
            <person name="Ravi A."/>
            <person name="Getino M."/>
            <person name="Pursley I."/>
            <person name="Horton D.L."/>
            <person name="Alikhan N.F."/>
            <person name="Baker D."/>
            <person name="Gharbi K."/>
            <person name="Hall N."/>
            <person name="Watson M."/>
            <person name="Adriaenssens E.M."/>
            <person name="Foster-Nyarko E."/>
            <person name="Jarju S."/>
            <person name="Secka A."/>
            <person name="Antonio M."/>
            <person name="Oren A."/>
            <person name="Chaudhuri R.R."/>
            <person name="La Ragione R."/>
            <person name="Hildebrand F."/>
            <person name="Pallen M.J."/>
        </authorList>
    </citation>
    <scope>NUCLEOTIDE SEQUENCE</scope>
    <source>
        <strain evidence="2">CHK179-7159</strain>
    </source>
</reference>